<proteinExistence type="predicted"/>
<dbReference type="Gene3D" id="1.10.357.10">
    <property type="entry name" value="Tetracycline Repressor, domain 2"/>
    <property type="match status" value="1"/>
</dbReference>
<dbReference type="RefSeq" id="WP_102197264.1">
    <property type="nucleotide sequence ID" value="NZ_NIPR01000064.1"/>
</dbReference>
<dbReference type="InterPro" id="IPR050624">
    <property type="entry name" value="HTH-type_Tx_Regulator"/>
</dbReference>
<dbReference type="PROSITE" id="PS50977">
    <property type="entry name" value="HTH_TETR_2"/>
    <property type="match status" value="1"/>
</dbReference>
<evidence type="ECO:0000256" key="2">
    <source>
        <dbReference type="PROSITE-ProRule" id="PRU00335"/>
    </source>
</evidence>
<evidence type="ECO:0000313" key="5">
    <source>
        <dbReference type="Proteomes" id="UP000235649"/>
    </source>
</evidence>
<dbReference type="InterPro" id="IPR001647">
    <property type="entry name" value="HTH_TetR"/>
</dbReference>
<keyword evidence="5" id="KW-1185">Reference proteome</keyword>
<dbReference type="InterPro" id="IPR009057">
    <property type="entry name" value="Homeodomain-like_sf"/>
</dbReference>
<feature type="domain" description="HTH tetR-type" evidence="3">
    <location>
        <begin position="12"/>
        <end position="72"/>
    </location>
</feature>
<name>A0A2N7AR36_9LACO</name>
<dbReference type="EMBL" id="NIPR01000064">
    <property type="protein sequence ID" value="PMD67814.1"/>
    <property type="molecule type" value="Genomic_DNA"/>
</dbReference>
<protein>
    <submittedName>
        <fullName evidence="4">TetR family transcriptional regulator</fullName>
    </submittedName>
</protein>
<dbReference type="Proteomes" id="UP000235649">
    <property type="component" value="Unassembled WGS sequence"/>
</dbReference>
<reference evidence="4 5" key="1">
    <citation type="submission" date="2017-05" db="EMBL/GenBank/DDBJ databases">
        <title>Lactobacillus nurukis nov., sp. nov., isolated from nuruk.</title>
        <authorList>
            <person name="Kim S.-J."/>
        </authorList>
    </citation>
    <scope>NUCLEOTIDE SEQUENCE [LARGE SCALE GENOMIC DNA]</scope>
    <source>
        <strain evidence="4 5">SYF10-1a</strain>
    </source>
</reference>
<keyword evidence="1 2" id="KW-0238">DNA-binding</keyword>
<dbReference type="PANTHER" id="PTHR43479">
    <property type="entry name" value="ACREF/ENVCD OPERON REPRESSOR-RELATED"/>
    <property type="match status" value="1"/>
</dbReference>
<comment type="caution">
    <text evidence="4">The sequence shown here is derived from an EMBL/GenBank/DDBJ whole genome shotgun (WGS) entry which is preliminary data.</text>
</comment>
<accession>A0A2N7AR36</accession>
<dbReference type="OrthoDB" id="9810250at2"/>
<evidence type="ECO:0000256" key="1">
    <source>
        <dbReference type="ARBA" id="ARBA00023125"/>
    </source>
</evidence>
<dbReference type="AlphaFoldDB" id="A0A2N7AR36"/>
<dbReference type="PANTHER" id="PTHR43479:SF11">
    <property type="entry name" value="ACREF_ENVCD OPERON REPRESSOR-RELATED"/>
    <property type="match status" value="1"/>
</dbReference>
<feature type="DNA-binding region" description="H-T-H motif" evidence="2">
    <location>
        <begin position="35"/>
        <end position="54"/>
    </location>
</feature>
<evidence type="ECO:0000313" key="4">
    <source>
        <dbReference type="EMBL" id="PMD67814.1"/>
    </source>
</evidence>
<dbReference type="GO" id="GO:0003677">
    <property type="term" value="F:DNA binding"/>
    <property type="evidence" value="ECO:0007669"/>
    <property type="project" value="UniProtKB-UniRule"/>
</dbReference>
<evidence type="ECO:0000259" key="3">
    <source>
        <dbReference type="PROSITE" id="PS50977"/>
    </source>
</evidence>
<sequence length="190" mass="22227">MAATEHSQQIKQDSMDYLITALLDMLQTKNLNEISITQVVKKAGVSRMAFYRNFQTLEDILIAYYKPKIDSEFNIIINRVPQDKKLNALGQFFAEMANPMKLAAKRNYEFIIQNIFNDNITNFYDKVMNWNNFSNIQKKYWTSFMSAGVYAIWREWLNSGQNESLNDIHILISDFQVSTLKALTEQIIKK</sequence>
<organism evidence="4 5">
    <name type="scientific">Companilactobacillus nuruki</name>
    <dbReference type="NCBI Taxonomy" id="1993540"/>
    <lineage>
        <taxon>Bacteria</taxon>
        <taxon>Bacillati</taxon>
        <taxon>Bacillota</taxon>
        <taxon>Bacilli</taxon>
        <taxon>Lactobacillales</taxon>
        <taxon>Lactobacillaceae</taxon>
        <taxon>Companilactobacillus</taxon>
    </lineage>
</organism>
<gene>
    <name evidence="4" type="ORF">CBP76_12880</name>
</gene>
<dbReference type="SUPFAM" id="SSF46689">
    <property type="entry name" value="Homeodomain-like"/>
    <property type="match status" value="1"/>
</dbReference>